<dbReference type="OrthoDB" id="7364497at2"/>
<feature type="region of interest" description="Disordered" evidence="1">
    <location>
        <begin position="1"/>
        <end position="29"/>
    </location>
</feature>
<name>A0A2K9NJL7_9PROT</name>
<evidence type="ECO:0000256" key="1">
    <source>
        <dbReference type="SAM" id="MobiDB-lite"/>
    </source>
</evidence>
<accession>A0A2K9NJL7</accession>
<geneLocation type="plasmid" evidence="2 3">
    <name>unnamed1</name>
</geneLocation>
<evidence type="ECO:0000313" key="3">
    <source>
        <dbReference type="Proteomes" id="UP000234752"/>
    </source>
</evidence>
<protein>
    <submittedName>
        <fullName evidence="2">Uncharacterized protein</fullName>
    </submittedName>
</protein>
<keyword evidence="2" id="KW-0614">Plasmid</keyword>
<dbReference type="KEGG" id="ncb:C0V82_23170"/>
<keyword evidence="3" id="KW-1185">Reference proteome</keyword>
<feature type="compositionally biased region" description="Low complexity" evidence="1">
    <location>
        <begin position="17"/>
        <end position="29"/>
    </location>
</feature>
<evidence type="ECO:0000313" key="2">
    <source>
        <dbReference type="EMBL" id="AUN33278.1"/>
    </source>
</evidence>
<feature type="region of interest" description="Disordered" evidence="1">
    <location>
        <begin position="229"/>
        <end position="281"/>
    </location>
</feature>
<dbReference type="Proteomes" id="UP000234752">
    <property type="component" value="Plasmid unnamed1"/>
</dbReference>
<dbReference type="AlphaFoldDB" id="A0A2K9NJL7"/>
<proteinExistence type="predicted"/>
<organism evidence="2 3">
    <name type="scientific">Niveispirillum cyanobacteriorum</name>
    <dbReference type="NCBI Taxonomy" id="1612173"/>
    <lineage>
        <taxon>Bacteria</taxon>
        <taxon>Pseudomonadati</taxon>
        <taxon>Pseudomonadota</taxon>
        <taxon>Alphaproteobacteria</taxon>
        <taxon>Rhodospirillales</taxon>
        <taxon>Azospirillaceae</taxon>
        <taxon>Niveispirillum</taxon>
    </lineage>
</organism>
<feature type="compositionally biased region" description="Polar residues" evidence="1">
    <location>
        <begin position="265"/>
        <end position="275"/>
    </location>
</feature>
<sequence>MDIQGSSNSNRVRWQPTTGAAGTSGVSGNTIGSADAGEKVGFHGAPTGESMQVGGLTATNHSMVEGLAALEMPSRESVAADTQTVGDELRMALAVAGIKSAPPLAFRIDTSGNVKVDGDDPRAAEVNKVLSREPELQNRLRKLVGDAQMMEHADAVEGYYSQVNAGADAEGASKRLVAAGQKISGATGFTLDADGKLSLECAGMGKELMPPQPTQVSDEEKMWREMMRLTDRTRRTGVVAAAQDAEAAEKKDRDHRESNGGKPSDQPNLAQGSNSAAKAAA</sequence>
<feature type="compositionally biased region" description="Basic and acidic residues" evidence="1">
    <location>
        <begin position="247"/>
        <end position="259"/>
    </location>
</feature>
<dbReference type="RefSeq" id="WP_102114794.1">
    <property type="nucleotide sequence ID" value="NZ_BMGN01000001.1"/>
</dbReference>
<gene>
    <name evidence="2" type="ORF">C0V82_23170</name>
</gene>
<dbReference type="EMBL" id="CP025613">
    <property type="protein sequence ID" value="AUN33278.1"/>
    <property type="molecule type" value="Genomic_DNA"/>
</dbReference>
<reference evidence="2 3" key="1">
    <citation type="submission" date="2017-12" db="EMBL/GenBank/DDBJ databases">
        <title>Genomes of bacteria within cyanobacterial aggregates.</title>
        <authorList>
            <person name="Cai H."/>
        </authorList>
    </citation>
    <scope>NUCLEOTIDE SEQUENCE [LARGE SCALE GENOMIC DNA]</scope>
    <source>
        <strain evidence="2 3">TH16</strain>
        <plasmid evidence="2 3">unnamed1</plasmid>
    </source>
</reference>
<feature type="compositionally biased region" description="Polar residues" evidence="1">
    <location>
        <begin position="1"/>
        <end position="16"/>
    </location>
</feature>